<accession>A0A1H1YY59</accession>
<comment type="similarity">
    <text evidence="1">Belongs to the archease family.</text>
</comment>
<keyword evidence="2" id="KW-0819">tRNA processing</keyword>
<evidence type="ECO:0000256" key="3">
    <source>
        <dbReference type="ARBA" id="ARBA00022723"/>
    </source>
</evidence>
<name>A0A1H1YY59_9ACTN</name>
<keyword evidence="3" id="KW-0479">Metal-binding</keyword>
<dbReference type="InterPro" id="IPR036820">
    <property type="entry name" value="Archease_dom_sf"/>
</dbReference>
<dbReference type="PANTHER" id="PTHR12682:SF11">
    <property type="entry name" value="PROTEIN ARCHEASE"/>
    <property type="match status" value="1"/>
</dbReference>
<dbReference type="Pfam" id="PF01951">
    <property type="entry name" value="Archease"/>
    <property type="match status" value="1"/>
</dbReference>
<dbReference type="GO" id="GO:0008033">
    <property type="term" value="P:tRNA processing"/>
    <property type="evidence" value="ECO:0007669"/>
    <property type="project" value="UniProtKB-KW"/>
</dbReference>
<dbReference type="GO" id="GO:0046872">
    <property type="term" value="F:metal ion binding"/>
    <property type="evidence" value="ECO:0007669"/>
    <property type="project" value="UniProtKB-KW"/>
</dbReference>
<sequence>MQPGHRSVPHTADARIEAWAATREACVAEAVTAMVETFADTSAARPTDSASFEVTADTDEDLLVAVLDEVVYLLDTADVIPLATRVEPALEEGYDVHFEVTDIGEVELVGAVPKAVSLHGLRFEQGPEGWTCAVTLDV</sequence>
<evidence type="ECO:0000313" key="7">
    <source>
        <dbReference type="Proteomes" id="UP000198983"/>
    </source>
</evidence>
<dbReference type="AlphaFoldDB" id="A0A1H1YY59"/>
<evidence type="ECO:0000256" key="2">
    <source>
        <dbReference type="ARBA" id="ARBA00022694"/>
    </source>
</evidence>
<evidence type="ECO:0000313" key="6">
    <source>
        <dbReference type="EMBL" id="SDT26391.1"/>
    </source>
</evidence>
<dbReference type="PANTHER" id="PTHR12682">
    <property type="entry name" value="ARCHEASE"/>
    <property type="match status" value="1"/>
</dbReference>
<dbReference type="InterPro" id="IPR002804">
    <property type="entry name" value="Archease"/>
</dbReference>
<dbReference type="SUPFAM" id="SSF69819">
    <property type="entry name" value="MTH1598-like"/>
    <property type="match status" value="1"/>
</dbReference>
<proteinExistence type="inferred from homology"/>
<reference evidence="6 7" key="1">
    <citation type="submission" date="2016-10" db="EMBL/GenBank/DDBJ databases">
        <authorList>
            <person name="de Groot N.N."/>
        </authorList>
    </citation>
    <scope>NUCLEOTIDE SEQUENCE [LARGE SCALE GENOMIC DNA]</scope>
    <source>
        <strain evidence="6 7">DSM 22024</strain>
    </source>
</reference>
<dbReference type="InterPro" id="IPR023572">
    <property type="entry name" value="Archease_dom"/>
</dbReference>
<organism evidence="6 7">
    <name type="scientific">Actinopolymorpha singaporensis</name>
    <dbReference type="NCBI Taxonomy" id="117157"/>
    <lineage>
        <taxon>Bacteria</taxon>
        <taxon>Bacillati</taxon>
        <taxon>Actinomycetota</taxon>
        <taxon>Actinomycetes</taxon>
        <taxon>Propionibacteriales</taxon>
        <taxon>Actinopolymorphaceae</taxon>
        <taxon>Actinopolymorpha</taxon>
    </lineage>
</organism>
<keyword evidence="4" id="KW-0106">Calcium</keyword>
<protein>
    <submittedName>
        <fullName evidence="6">SHS2 domain-containing protein</fullName>
    </submittedName>
</protein>
<feature type="domain" description="Archease" evidence="5">
    <location>
        <begin position="6"/>
        <end position="138"/>
    </location>
</feature>
<dbReference type="STRING" id="117157.SAMN04489717_5770"/>
<gene>
    <name evidence="6" type="ORF">SAMN04489717_5770</name>
</gene>
<dbReference type="Proteomes" id="UP000198983">
    <property type="component" value="Chromosome I"/>
</dbReference>
<dbReference type="EMBL" id="LT629732">
    <property type="protein sequence ID" value="SDT26391.1"/>
    <property type="molecule type" value="Genomic_DNA"/>
</dbReference>
<dbReference type="Gene3D" id="3.55.10.10">
    <property type="entry name" value="Archease domain"/>
    <property type="match status" value="1"/>
</dbReference>
<evidence type="ECO:0000256" key="4">
    <source>
        <dbReference type="ARBA" id="ARBA00022837"/>
    </source>
</evidence>
<evidence type="ECO:0000256" key="1">
    <source>
        <dbReference type="ARBA" id="ARBA00007963"/>
    </source>
</evidence>
<keyword evidence="7" id="KW-1185">Reference proteome</keyword>
<evidence type="ECO:0000259" key="5">
    <source>
        <dbReference type="Pfam" id="PF01951"/>
    </source>
</evidence>
<dbReference type="OrthoDB" id="3827441at2"/>